<evidence type="ECO:0000313" key="4">
    <source>
        <dbReference type="EMBL" id="KAL0571495.1"/>
    </source>
</evidence>
<feature type="compositionally biased region" description="Polar residues" evidence="2">
    <location>
        <begin position="146"/>
        <end position="162"/>
    </location>
</feature>
<dbReference type="PROSITE" id="PS50157">
    <property type="entry name" value="ZINC_FINGER_C2H2_2"/>
    <property type="match status" value="1"/>
</dbReference>
<reference evidence="4 5" key="1">
    <citation type="submission" date="2024-02" db="EMBL/GenBank/DDBJ databases">
        <title>A draft genome for the cacao thread blight pathogen Marasmius crinis-equi.</title>
        <authorList>
            <person name="Cohen S.P."/>
            <person name="Baruah I.K."/>
            <person name="Amoako-Attah I."/>
            <person name="Bukari Y."/>
            <person name="Meinhardt L.W."/>
            <person name="Bailey B.A."/>
        </authorList>
    </citation>
    <scope>NUCLEOTIDE SEQUENCE [LARGE SCALE GENOMIC DNA]</scope>
    <source>
        <strain evidence="4 5">GH-76</strain>
    </source>
</reference>
<protein>
    <recommendedName>
        <fullName evidence="3">C2H2-type domain-containing protein</fullName>
    </recommendedName>
</protein>
<keyword evidence="1" id="KW-0862">Zinc</keyword>
<organism evidence="4 5">
    <name type="scientific">Marasmius crinis-equi</name>
    <dbReference type="NCBI Taxonomy" id="585013"/>
    <lineage>
        <taxon>Eukaryota</taxon>
        <taxon>Fungi</taxon>
        <taxon>Dikarya</taxon>
        <taxon>Basidiomycota</taxon>
        <taxon>Agaricomycotina</taxon>
        <taxon>Agaricomycetes</taxon>
        <taxon>Agaricomycetidae</taxon>
        <taxon>Agaricales</taxon>
        <taxon>Marasmiineae</taxon>
        <taxon>Marasmiaceae</taxon>
        <taxon>Marasmius</taxon>
    </lineage>
</organism>
<dbReference type="Proteomes" id="UP001465976">
    <property type="component" value="Unassembled WGS sequence"/>
</dbReference>
<comment type="caution">
    <text evidence="4">The sequence shown here is derived from an EMBL/GenBank/DDBJ whole genome shotgun (WGS) entry which is preliminary data.</text>
</comment>
<name>A0ABR3F895_9AGAR</name>
<dbReference type="EMBL" id="JBAHYK010000760">
    <property type="protein sequence ID" value="KAL0571495.1"/>
    <property type="molecule type" value="Genomic_DNA"/>
</dbReference>
<keyword evidence="1" id="KW-0863">Zinc-finger</keyword>
<keyword evidence="1" id="KW-0479">Metal-binding</keyword>
<dbReference type="SUPFAM" id="SSF57667">
    <property type="entry name" value="beta-beta-alpha zinc fingers"/>
    <property type="match status" value="1"/>
</dbReference>
<accession>A0ABR3F895</accession>
<feature type="domain" description="C2H2-type" evidence="3">
    <location>
        <begin position="174"/>
        <end position="201"/>
    </location>
</feature>
<dbReference type="InterPro" id="IPR013087">
    <property type="entry name" value="Znf_C2H2_type"/>
</dbReference>
<feature type="compositionally biased region" description="Polar residues" evidence="2">
    <location>
        <begin position="88"/>
        <end position="101"/>
    </location>
</feature>
<dbReference type="SMART" id="SM00355">
    <property type="entry name" value="ZnF_C2H2"/>
    <property type="match status" value="1"/>
</dbReference>
<proteinExistence type="predicted"/>
<evidence type="ECO:0000259" key="3">
    <source>
        <dbReference type="PROSITE" id="PS50157"/>
    </source>
</evidence>
<dbReference type="Gene3D" id="3.30.160.60">
    <property type="entry name" value="Classic Zinc Finger"/>
    <property type="match status" value="1"/>
</dbReference>
<feature type="region of interest" description="Disordered" evidence="2">
    <location>
        <begin position="88"/>
        <end position="171"/>
    </location>
</feature>
<evidence type="ECO:0000256" key="1">
    <source>
        <dbReference type="PROSITE-ProRule" id="PRU00042"/>
    </source>
</evidence>
<sequence length="208" mass="22422">MPSASSTSPSSPVMVSLPSIHEMFPEHLMKLSPALRLSIASEMANAKPHYTPRSLPADAYTSAKRSGDVVSFDVWRSDPSLPTLQHIASSATLPNRTSNMPGPSRPVDIANGSAPAFRVNPSSSASTEHVDPPSKSSHPTIRHSHSPTAATPSDYQYQSSPEDMSDDGGDDKKHVCTTCHKRFNRPSSLRIHMNTHTGATRTSLSIRI</sequence>
<keyword evidence="5" id="KW-1185">Reference proteome</keyword>
<dbReference type="Pfam" id="PF00096">
    <property type="entry name" value="zf-C2H2"/>
    <property type="match status" value="1"/>
</dbReference>
<gene>
    <name evidence="4" type="ORF">V5O48_010471</name>
</gene>
<dbReference type="InterPro" id="IPR036236">
    <property type="entry name" value="Znf_C2H2_sf"/>
</dbReference>
<dbReference type="PROSITE" id="PS00028">
    <property type="entry name" value="ZINC_FINGER_C2H2_1"/>
    <property type="match status" value="1"/>
</dbReference>
<evidence type="ECO:0000313" key="5">
    <source>
        <dbReference type="Proteomes" id="UP001465976"/>
    </source>
</evidence>
<evidence type="ECO:0000256" key="2">
    <source>
        <dbReference type="SAM" id="MobiDB-lite"/>
    </source>
</evidence>